<dbReference type="OrthoDB" id="2915575at2759"/>
<dbReference type="Proteomes" id="UP000027195">
    <property type="component" value="Unassembled WGS sequence"/>
</dbReference>
<organism evidence="2 3">
    <name type="scientific">Botryobasidium botryosum (strain FD-172 SS1)</name>
    <dbReference type="NCBI Taxonomy" id="930990"/>
    <lineage>
        <taxon>Eukaryota</taxon>
        <taxon>Fungi</taxon>
        <taxon>Dikarya</taxon>
        <taxon>Basidiomycota</taxon>
        <taxon>Agaricomycotina</taxon>
        <taxon>Agaricomycetes</taxon>
        <taxon>Cantharellales</taxon>
        <taxon>Botryobasidiaceae</taxon>
        <taxon>Botryobasidium</taxon>
    </lineage>
</organism>
<gene>
    <name evidence="2" type="ORF">BOTBODRAFT_426791</name>
</gene>
<evidence type="ECO:0000256" key="1">
    <source>
        <dbReference type="SAM" id="Coils"/>
    </source>
</evidence>
<dbReference type="EMBL" id="KL198052">
    <property type="protein sequence ID" value="KDQ12210.1"/>
    <property type="molecule type" value="Genomic_DNA"/>
</dbReference>
<evidence type="ECO:0000313" key="2">
    <source>
        <dbReference type="EMBL" id="KDQ12210.1"/>
    </source>
</evidence>
<dbReference type="AlphaFoldDB" id="A0A067MBZ4"/>
<protein>
    <submittedName>
        <fullName evidence="2">Uncharacterized protein</fullName>
    </submittedName>
</protein>
<evidence type="ECO:0000313" key="3">
    <source>
        <dbReference type="Proteomes" id="UP000027195"/>
    </source>
</evidence>
<name>A0A067MBZ4_BOTB1</name>
<sequence>MSSAYLGTQEFTEQLWQSRAVATSARGAASDLGGILLNFVLNLDENIENKVAGLESTSKRIAKKGLKASQVQASLISLSEKMLATSETIAVETEGKRRVERTELEDLRRKVERLDIDIENQKCRVVLPVINTLRLGYEALRSLLRGSPVVAIEALVETTKYGVRELFRFRDHLDETNRRLRVMESERTELEARVVALESQNSGNGDTFTASDTLKSIASRVKDFSGRLDGLTNVFSELTREQEYLASYLRELPDSPSDQLLASRVELIRQSMPRVINGLDAFINDLFGERAV</sequence>
<reference evidence="3" key="1">
    <citation type="journal article" date="2014" name="Proc. Natl. Acad. Sci. U.S.A.">
        <title>Extensive sampling of basidiomycete genomes demonstrates inadequacy of the white-rot/brown-rot paradigm for wood decay fungi.</title>
        <authorList>
            <person name="Riley R."/>
            <person name="Salamov A.A."/>
            <person name="Brown D.W."/>
            <person name="Nagy L.G."/>
            <person name="Floudas D."/>
            <person name="Held B.W."/>
            <person name="Levasseur A."/>
            <person name="Lombard V."/>
            <person name="Morin E."/>
            <person name="Otillar R."/>
            <person name="Lindquist E.A."/>
            <person name="Sun H."/>
            <person name="LaButti K.M."/>
            <person name="Schmutz J."/>
            <person name="Jabbour D."/>
            <person name="Luo H."/>
            <person name="Baker S.E."/>
            <person name="Pisabarro A.G."/>
            <person name="Walton J.D."/>
            <person name="Blanchette R.A."/>
            <person name="Henrissat B."/>
            <person name="Martin F."/>
            <person name="Cullen D."/>
            <person name="Hibbett D.S."/>
            <person name="Grigoriev I.V."/>
        </authorList>
    </citation>
    <scope>NUCLEOTIDE SEQUENCE [LARGE SCALE GENOMIC DNA]</scope>
    <source>
        <strain evidence="3">FD-172 SS1</strain>
    </source>
</reference>
<dbReference type="InParanoid" id="A0A067MBZ4"/>
<accession>A0A067MBZ4</accession>
<keyword evidence="3" id="KW-1185">Reference proteome</keyword>
<proteinExistence type="predicted"/>
<feature type="coiled-coil region" evidence="1">
    <location>
        <begin position="173"/>
        <end position="200"/>
    </location>
</feature>
<feature type="coiled-coil region" evidence="1">
    <location>
        <begin position="90"/>
        <end position="124"/>
    </location>
</feature>
<dbReference type="HOGENOM" id="CLU_953136_0_0_1"/>
<keyword evidence="1" id="KW-0175">Coiled coil</keyword>